<comment type="caution">
    <text evidence="4">The sequence shown here is derived from an EMBL/GenBank/DDBJ whole genome shotgun (WGS) entry which is preliminary data.</text>
</comment>
<keyword evidence="2" id="KW-0732">Signal</keyword>
<evidence type="ECO:0000313" key="5">
    <source>
        <dbReference type="Proteomes" id="UP001597045"/>
    </source>
</evidence>
<organism evidence="4 5">
    <name type="scientific">Kibdelosporangium lantanae</name>
    <dbReference type="NCBI Taxonomy" id="1497396"/>
    <lineage>
        <taxon>Bacteria</taxon>
        <taxon>Bacillati</taxon>
        <taxon>Actinomycetota</taxon>
        <taxon>Actinomycetes</taxon>
        <taxon>Pseudonocardiales</taxon>
        <taxon>Pseudonocardiaceae</taxon>
        <taxon>Kibdelosporangium</taxon>
    </lineage>
</organism>
<dbReference type="PANTHER" id="PTHR24276:SF98">
    <property type="entry name" value="FI18310P1-RELATED"/>
    <property type="match status" value="1"/>
</dbReference>
<evidence type="ECO:0000256" key="2">
    <source>
        <dbReference type="SAM" id="SignalP"/>
    </source>
</evidence>
<feature type="signal peptide" evidence="2">
    <location>
        <begin position="1"/>
        <end position="26"/>
    </location>
</feature>
<evidence type="ECO:0000259" key="3">
    <source>
        <dbReference type="PROSITE" id="PS50240"/>
    </source>
</evidence>
<feature type="chain" id="PRO_5047226579" evidence="2">
    <location>
        <begin position="27"/>
        <end position="164"/>
    </location>
</feature>
<dbReference type="InterPro" id="IPR043504">
    <property type="entry name" value="Peptidase_S1_PA_chymotrypsin"/>
</dbReference>
<dbReference type="PANTHER" id="PTHR24276">
    <property type="entry name" value="POLYSERASE-RELATED"/>
    <property type="match status" value="1"/>
</dbReference>
<feature type="non-terminal residue" evidence="4">
    <location>
        <position position="164"/>
    </location>
</feature>
<reference evidence="5" key="1">
    <citation type="journal article" date="2019" name="Int. J. Syst. Evol. Microbiol.">
        <title>The Global Catalogue of Microorganisms (GCM) 10K type strain sequencing project: providing services to taxonomists for standard genome sequencing and annotation.</title>
        <authorList>
            <consortium name="The Broad Institute Genomics Platform"/>
            <consortium name="The Broad Institute Genome Sequencing Center for Infectious Disease"/>
            <person name="Wu L."/>
            <person name="Ma J."/>
        </authorList>
    </citation>
    <scope>NUCLEOTIDE SEQUENCE [LARGE SCALE GENOMIC DNA]</scope>
    <source>
        <strain evidence="5">JCM 31486</strain>
    </source>
</reference>
<name>A0ABW3M7N1_9PSEU</name>
<accession>A0ABW3M7N1</accession>
<dbReference type="SMART" id="SM00020">
    <property type="entry name" value="Tryp_SPc"/>
    <property type="match status" value="1"/>
</dbReference>
<dbReference type="InterPro" id="IPR009003">
    <property type="entry name" value="Peptidase_S1_PA"/>
</dbReference>
<proteinExistence type="predicted"/>
<keyword evidence="1" id="KW-1015">Disulfide bond</keyword>
<dbReference type="Gene3D" id="2.40.10.10">
    <property type="entry name" value="Trypsin-like serine proteases"/>
    <property type="match status" value="1"/>
</dbReference>
<dbReference type="EMBL" id="JBHTIS010000724">
    <property type="protein sequence ID" value="MFD1046611.1"/>
    <property type="molecule type" value="Genomic_DNA"/>
</dbReference>
<keyword evidence="5" id="KW-1185">Reference proteome</keyword>
<dbReference type="InterPro" id="IPR018114">
    <property type="entry name" value="TRYPSIN_HIS"/>
</dbReference>
<dbReference type="PROSITE" id="PS51257">
    <property type="entry name" value="PROKAR_LIPOPROTEIN"/>
    <property type="match status" value="1"/>
</dbReference>
<dbReference type="SUPFAM" id="SSF50494">
    <property type="entry name" value="Trypsin-like serine proteases"/>
    <property type="match status" value="1"/>
</dbReference>
<dbReference type="Proteomes" id="UP001597045">
    <property type="component" value="Unassembled WGS sequence"/>
</dbReference>
<dbReference type="PROSITE" id="PS50240">
    <property type="entry name" value="TRYPSIN_DOM"/>
    <property type="match status" value="1"/>
</dbReference>
<dbReference type="InterPro" id="IPR001254">
    <property type="entry name" value="Trypsin_dom"/>
</dbReference>
<dbReference type="PROSITE" id="PS00134">
    <property type="entry name" value="TRYPSIN_HIS"/>
    <property type="match status" value="1"/>
</dbReference>
<dbReference type="InterPro" id="IPR050430">
    <property type="entry name" value="Peptidase_S1"/>
</dbReference>
<feature type="domain" description="Peptidase S1" evidence="3">
    <location>
        <begin position="32"/>
        <end position="164"/>
    </location>
</feature>
<protein>
    <submittedName>
        <fullName evidence="4">S1 family peptidase</fullName>
    </submittedName>
</protein>
<evidence type="ECO:0000256" key="1">
    <source>
        <dbReference type="ARBA" id="ARBA00023157"/>
    </source>
</evidence>
<dbReference type="Pfam" id="PF00089">
    <property type="entry name" value="Trypsin"/>
    <property type="match status" value="1"/>
</dbReference>
<sequence length="164" mass="17537">MFSIPMRLAAVVAAVFFVACAPLASADVTPNVVGGTRVSIEDYRFTVYLVDQTGFQFCGGSLVAADKVVTAAHCTQGRNPATTWVVWDREDKQSTRGKVTQTSDIWIHPRFTSSTRGYDVSVVTLATRLPGPYVPLATPRDTALYAPNTFTTVLGWGAVSSGGS</sequence>
<gene>
    <name evidence="4" type="ORF">ACFQ1S_14125</name>
</gene>
<evidence type="ECO:0000313" key="4">
    <source>
        <dbReference type="EMBL" id="MFD1046611.1"/>
    </source>
</evidence>